<keyword evidence="4" id="KW-1185">Reference proteome</keyword>
<dbReference type="InterPro" id="IPR002925">
    <property type="entry name" value="Dienelactn_hydro"/>
</dbReference>
<organism evidence="3 4">
    <name type="scientific">Croceicoccus naphthovorans</name>
    <dbReference type="NCBI Taxonomy" id="1348774"/>
    <lineage>
        <taxon>Bacteria</taxon>
        <taxon>Pseudomonadati</taxon>
        <taxon>Pseudomonadota</taxon>
        <taxon>Alphaproteobacteria</taxon>
        <taxon>Sphingomonadales</taxon>
        <taxon>Erythrobacteraceae</taxon>
        <taxon>Croceicoccus</taxon>
    </lineage>
</organism>
<keyword evidence="1" id="KW-0812">Transmembrane</keyword>
<dbReference type="OrthoDB" id="9771666at2"/>
<dbReference type="PANTHER" id="PTHR46623:SF6">
    <property type="entry name" value="ALPHA_BETA-HYDROLASES SUPERFAMILY PROTEIN"/>
    <property type="match status" value="1"/>
</dbReference>
<feature type="domain" description="Dienelactone hydrolase" evidence="2">
    <location>
        <begin position="16"/>
        <end position="226"/>
    </location>
</feature>
<dbReference type="GO" id="GO:0016787">
    <property type="term" value="F:hydrolase activity"/>
    <property type="evidence" value="ECO:0007669"/>
    <property type="project" value="InterPro"/>
</dbReference>
<dbReference type="PANTHER" id="PTHR46623">
    <property type="entry name" value="CARBOXYMETHYLENEBUTENOLIDASE-RELATED"/>
    <property type="match status" value="1"/>
</dbReference>
<sequence>MHMKNLAIQAADGGRFNAYVALPPDQTGPGLVLLHEAFGVTSHMRRMADRFAEDGYVVLVPDLYWRIQPGVELSDAEFDRAMELYQKFDADLAIKDIEATIGTMRKMSQHVGGVGVVGFCLGGTLAALAAARTDIDCAVSYYGVGIANHVDELKKVNIPISFHYGTDDEHCQPEFEAMQALVDAHRDNMSLKMYPNVGHGFANDDRAFYDLSAAELAFTRALTTIRSAIGPKFDIESIWETHLYHEFVTKNAAETLKTMVENPYVNIAPTLTGGVGHDMLLRFYKYHFVDVHPEDTRMISISRTVGVNRVVDEMIMCFTHDREIPYLLPGIEPTGRYMKVPMVAIVSFKGGKVYNEHIYWDQASVLVQAGLLEKNGLPIMGSEIADKLLDKNIRPNDLMMDIWATSEGKPI</sequence>
<dbReference type="STRING" id="1348774.AB433_10350"/>
<dbReference type="InterPro" id="IPR029058">
    <property type="entry name" value="AB_hydrolase_fold"/>
</dbReference>
<protein>
    <submittedName>
        <fullName evidence="3">Carboxymethylenebutenolidase</fullName>
    </submittedName>
</protein>
<evidence type="ECO:0000256" key="1">
    <source>
        <dbReference type="SAM" id="Phobius"/>
    </source>
</evidence>
<dbReference type="Pfam" id="PF01738">
    <property type="entry name" value="DLH"/>
    <property type="match status" value="1"/>
</dbReference>
<dbReference type="InterPro" id="IPR051049">
    <property type="entry name" value="Dienelactone_hydrolase-like"/>
</dbReference>
<dbReference type="SUPFAM" id="SSF53474">
    <property type="entry name" value="alpha/beta-Hydrolases"/>
    <property type="match status" value="1"/>
</dbReference>
<evidence type="ECO:0000313" key="3">
    <source>
        <dbReference type="EMBL" id="AKM10271.1"/>
    </source>
</evidence>
<evidence type="ECO:0000313" key="4">
    <source>
        <dbReference type="Proteomes" id="UP000035287"/>
    </source>
</evidence>
<dbReference type="Gene3D" id="3.10.450.50">
    <property type="match status" value="1"/>
</dbReference>
<evidence type="ECO:0000259" key="2">
    <source>
        <dbReference type="Pfam" id="PF01738"/>
    </source>
</evidence>
<dbReference type="PATRIC" id="fig|1348774.3.peg.2171"/>
<gene>
    <name evidence="3" type="ORF">AB433_10350</name>
</gene>
<keyword evidence="1" id="KW-1133">Transmembrane helix</keyword>
<dbReference type="SUPFAM" id="SSF54427">
    <property type="entry name" value="NTF2-like"/>
    <property type="match status" value="1"/>
</dbReference>
<dbReference type="InterPro" id="IPR032710">
    <property type="entry name" value="NTF2-like_dom_sf"/>
</dbReference>
<dbReference type="Proteomes" id="UP000035287">
    <property type="component" value="Chromosome"/>
</dbReference>
<dbReference type="KEGG" id="cna:AB433_10350"/>
<keyword evidence="1" id="KW-0472">Membrane</keyword>
<dbReference type="EMBL" id="CP011770">
    <property type="protein sequence ID" value="AKM10271.1"/>
    <property type="molecule type" value="Genomic_DNA"/>
</dbReference>
<dbReference type="AlphaFoldDB" id="A0A0G3XI26"/>
<dbReference type="Gene3D" id="3.40.50.1820">
    <property type="entry name" value="alpha/beta hydrolase"/>
    <property type="match status" value="1"/>
</dbReference>
<proteinExistence type="predicted"/>
<reference evidence="3 4" key="1">
    <citation type="submission" date="2015-06" db="EMBL/GenBank/DDBJ databases">
        <authorList>
            <person name="Zeng Y."/>
            <person name="Huang Y."/>
        </authorList>
    </citation>
    <scope>NUCLEOTIDE SEQUENCE [LARGE SCALE GENOMIC DNA]</scope>
    <source>
        <strain evidence="3 4">PQ-2</strain>
    </source>
</reference>
<accession>A0A0G3XI26</accession>
<feature type="transmembrane region" description="Helical" evidence="1">
    <location>
        <begin position="111"/>
        <end position="131"/>
    </location>
</feature>
<name>A0A0G3XI26_9SPHN</name>